<dbReference type="EMBL" id="CP036498">
    <property type="protein sequence ID" value="QUS41976.1"/>
    <property type="molecule type" value="Genomic_DNA"/>
</dbReference>
<keyword evidence="4" id="KW-1185">Reference proteome</keyword>
<dbReference type="InterPro" id="IPR019223">
    <property type="entry name" value="DUF2147"/>
</dbReference>
<accession>A0ABX8AFB0</accession>
<evidence type="ECO:0000259" key="2">
    <source>
        <dbReference type="Pfam" id="PF09917"/>
    </source>
</evidence>
<reference evidence="3 4" key="1">
    <citation type="submission" date="2019-02" db="EMBL/GenBank/DDBJ databases">
        <title>Emended description of the genus Rhodopseudomonas and description of Rhodopseudomonas albus sp. nov., a non-phototrophic, heavy-metal-tolerant bacterium isolated from garden soil.</title>
        <authorList>
            <person name="Bao Z."/>
            <person name="Cao W.W."/>
            <person name="Sato Y."/>
            <person name="Nishizawa T."/>
            <person name="Zhao J."/>
            <person name="Guo Y."/>
            <person name="Ohta H."/>
        </authorList>
    </citation>
    <scope>NUCLEOTIDE SEQUENCE [LARGE SCALE GENOMIC DNA]</scope>
    <source>
        <strain evidence="3 4">SK50-23</strain>
    </source>
</reference>
<evidence type="ECO:0000256" key="1">
    <source>
        <dbReference type="SAM" id="MobiDB-lite"/>
    </source>
</evidence>
<gene>
    <name evidence="3" type="ORF">RPMA_26435</name>
</gene>
<protein>
    <submittedName>
        <fullName evidence="3">DUF2147 domain-containing protein</fullName>
    </submittedName>
</protein>
<evidence type="ECO:0000313" key="4">
    <source>
        <dbReference type="Proteomes" id="UP000682843"/>
    </source>
</evidence>
<dbReference type="PANTHER" id="PTHR36919">
    <property type="entry name" value="BLR1215 PROTEIN"/>
    <property type="match status" value="1"/>
</dbReference>
<dbReference type="Gene3D" id="2.40.128.520">
    <property type="match status" value="1"/>
</dbReference>
<name>A0ABX8AFB0_9BRAD</name>
<sequence length="216" mass="23002">MAFIFAHSFDLKKVRLWCKKAELVVLAKLLGVAGLLLVSTSVTARCQNALTGDWLVEDKSIRVRVISCPPALWGYIAAEKTPGKDMNNPDPAMRGRPMLGVPLLINLHETEQGLWAGKIYDPKGTAVTAGGKQYDVTARLTPKGQLEVRGCMGKIFCGGQDWTKVTDPATPPVPSPTPIFAGPPATSPAKLTKPGAQSAQDPACSSIAAMVPRVNN</sequence>
<feature type="region of interest" description="Disordered" evidence="1">
    <location>
        <begin position="179"/>
        <end position="203"/>
    </location>
</feature>
<feature type="domain" description="DUF2147" evidence="2">
    <location>
        <begin position="52"/>
        <end position="164"/>
    </location>
</feature>
<evidence type="ECO:0000313" key="3">
    <source>
        <dbReference type="EMBL" id="QUS41976.1"/>
    </source>
</evidence>
<organism evidence="3 4">
    <name type="scientific">Tardiphaga alba</name>
    <dbReference type="NCBI Taxonomy" id="340268"/>
    <lineage>
        <taxon>Bacteria</taxon>
        <taxon>Pseudomonadati</taxon>
        <taxon>Pseudomonadota</taxon>
        <taxon>Alphaproteobacteria</taxon>
        <taxon>Hyphomicrobiales</taxon>
        <taxon>Nitrobacteraceae</taxon>
        <taxon>Tardiphaga</taxon>
    </lineage>
</organism>
<proteinExistence type="predicted"/>
<dbReference type="PANTHER" id="PTHR36919:SF2">
    <property type="entry name" value="BLL6627 PROTEIN"/>
    <property type="match status" value="1"/>
</dbReference>
<dbReference type="Proteomes" id="UP000682843">
    <property type="component" value="Chromosome"/>
</dbReference>
<dbReference type="Pfam" id="PF09917">
    <property type="entry name" value="DUF2147"/>
    <property type="match status" value="1"/>
</dbReference>